<keyword evidence="10" id="KW-1185">Reference proteome</keyword>
<dbReference type="PANTHER" id="PTHR22912">
    <property type="entry name" value="DISULFIDE OXIDOREDUCTASE"/>
    <property type="match status" value="1"/>
</dbReference>
<proteinExistence type="inferred from homology"/>
<dbReference type="Pfam" id="PF02852">
    <property type="entry name" value="Pyr_redox_dim"/>
    <property type="match status" value="1"/>
</dbReference>
<dbReference type="GO" id="GO:0006103">
    <property type="term" value="P:2-oxoglutarate metabolic process"/>
    <property type="evidence" value="ECO:0007669"/>
    <property type="project" value="TreeGrafter"/>
</dbReference>
<accession>A0A4V3ECI0</accession>
<feature type="binding site" evidence="5">
    <location>
        <position position="320"/>
    </location>
    <ligand>
        <name>FAD</name>
        <dbReference type="ChEBI" id="CHEBI:57692"/>
    </ligand>
</feature>
<feature type="disulfide bond" description="Redox-active" evidence="6">
    <location>
        <begin position="55"/>
        <end position="60"/>
    </location>
</feature>
<dbReference type="InterPro" id="IPR050151">
    <property type="entry name" value="Class-I_Pyr_Nuc-Dis_Oxidored"/>
</dbReference>
<dbReference type="SUPFAM" id="SSF55424">
    <property type="entry name" value="FAD/NAD-linked reductases, dimerisation (C-terminal) domain"/>
    <property type="match status" value="1"/>
</dbReference>
<dbReference type="EMBL" id="SOAN01000003">
    <property type="protein sequence ID" value="TDS86524.1"/>
    <property type="molecule type" value="Genomic_DNA"/>
</dbReference>
<sequence>MESQAEAPDQQSSAGQVYDLIVIGGGAVGENAADRAVQGGLSVVIVEAELVGGECSYWACMPSKALLRSAQALRAAHGVSGAAQAVTGELDVDAVLSRRDSFTSGWKDEGQVSWLEGAGIELLRGHARITGPRQVSVTSADGGVQTLTARHAVAIASGSAAAIPPVTGLHESHPWTSREATSAQQVPGRLAIIGGGVVAVEMATAYASLGSEVTLLARSGLLGGMEPFAGELVGESLQAQGVSLRLNTSPVSVARTREGVRLETSAGDALHVDEALAATGRTPRTGDLGLESIGLESGSWIPTDDTMRVPGFDWLYALGDVTHRALLTHQGKYQARAAGDVIVARARGAQIDDAPWGAHVATADHAAVPQVTFTDPEVATVGLTAAEAREAGYEIRVVDRELGDVAGAALYADGYSGRARMIVDEQRRVILGMTFLGPDVAELLHAATIAVSAEVPLDRLWHAVPAYPTISEVWLRLLEAYGRPARTGT</sequence>
<comment type="caution">
    <text evidence="9">The sequence shown here is derived from an EMBL/GenBank/DDBJ whole genome shotgun (WGS) entry which is preliminary data.</text>
</comment>
<evidence type="ECO:0000256" key="4">
    <source>
        <dbReference type="ARBA" id="ARBA00023027"/>
    </source>
</evidence>
<evidence type="ECO:0000313" key="10">
    <source>
        <dbReference type="Proteomes" id="UP000294506"/>
    </source>
</evidence>
<dbReference type="RefSeq" id="WP_133726046.1">
    <property type="nucleotide sequence ID" value="NZ_SOAN01000003.1"/>
</dbReference>
<feature type="domain" description="Pyridine nucleotide-disulphide oxidoreductase dimerisation" evidence="7">
    <location>
        <begin position="368"/>
        <end position="474"/>
    </location>
</feature>
<dbReference type="SUPFAM" id="SSF51905">
    <property type="entry name" value="FAD/NAD(P)-binding domain"/>
    <property type="match status" value="1"/>
</dbReference>
<keyword evidence="2" id="KW-0285">Flavoprotein</keyword>
<evidence type="ECO:0000256" key="6">
    <source>
        <dbReference type="PIRSR" id="PIRSR000350-4"/>
    </source>
</evidence>
<dbReference type="Pfam" id="PF07992">
    <property type="entry name" value="Pyr_redox_2"/>
    <property type="match status" value="1"/>
</dbReference>
<evidence type="ECO:0000256" key="5">
    <source>
        <dbReference type="PIRSR" id="PIRSR000350-3"/>
    </source>
</evidence>
<dbReference type="InterPro" id="IPR016156">
    <property type="entry name" value="FAD/NAD-linked_Rdtase_dimer_sf"/>
</dbReference>
<feature type="binding site" evidence="5">
    <location>
        <begin position="194"/>
        <end position="201"/>
    </location>
    <ligand>
        <name>NAD(+)</name>
        <dbReference type="ChEBI" id="CHEBI:57540"/>
    </ligand>
</feature>
<organism evidence="9 10">
    <name type="scientific">Nesterenkonia aurantiaca</name>
    <dbReference type="NCBI Taxonomy" id="1436010"/>
    <lineage>
        <taxon>Bacteria</taxon>
        <taxon>Bacillati</taxon>
        <taxon>Actinomycetota</taxon>
        <taxon>Actinomycetes</taxon>
        <taxon>Micrococcales</taxon>
        <taxon>Micrococcaceae</taxon>
        <taxon>Nesterenkonia</taxon>
    </lineage>
</organism>
<evidence type="ECO:0000259" key="8">
    <source>
        <dbReference type="Pfam" id="PF07992"/>
    </source>
</evidence>
<keyword evidence="4 5" id="KW-0520">NAD</keyword>
<dbReference type="Proteomes" id="UP000294506">
    <property type="component" value="Unassembled WGS sequence"/>
</dbReference>
<dbReference type="InterPro" id="IPR004099">
    <property type="entry name" value="Pyr_nucl-diS_OxRdtase_dimer"/>
</dbReference>
<dbReference type="AlphaFoldDB" id="A0A4V3ECI0"/>
<evidence type="ECO:0000256" key="2">
    <source>
        <dbReference type="ARBA" id="ARBA00022630"/>
    </source>
</evidence>
<dbReference type="PRINTS" id="PR00411">
    <property type="entry name" value="PNDRDTASEI"/>
</dbReference>
<dbReference type="Gene3D" id="3.50.50.60">
    <property type="entry name" value="FAD/NAD(P)-binding domain"/>
    <property type="match status" value="2"/>
</dbReference>
<feature type="binding site" evidence="5">
    <location>
        <position position="64"/>
    </location>
    <ligand>
        <name>FAD</name>
        <dbReference type="ChEBI" id="CHEBI:57692"/>
    </ligand>
</feature>
<dbReference type="PANTHER" id="PTHR22912:SF151">
    <property type="entry name" value="DIHYDROLIPOYL DEHYDROGENASE, MITOCHONDRIAL"/>
    <property type="match status" value="1"/>
</dbReference>
<evidence type="ECO:0000256" key="3">
    <source>
        <dbReference type="ARBA" id="ARBA00022827"/>
    </source>
</evidence>
<dbReference type="InterPro" id="IPR023753">
    <property type="entry name" value="FAD/NAD-binding_dom"/>
</dbReference>
<keyword evidence="3 5" id="KW-0274">FAD</keyword>
<protein>
    <submittedName>
        <fullName evidence="9">Dihydrolipoamide dehydrogenase</fullName>
    </submittedName>
</protein>
<feature type="domain" description="FAD/NAD(P)-binding" evidence="8">
    <location>
        <begin position="18"/>
        <end position="330"/>
    </location>
</feature>
<name>A0A4V3ECI0_9MICC</name>
<dbReference type="PIRSF" id="PIRSF000350">
    <property type="entry name" value="Mercury_reductase_MerA"/>
    <property type="match status" value="1"/>
</dbReference>
<evidence type="ECO:0000256" key="1">
    <source>
        <dbReference type="ARBA" id="ARBA00007532"/>
    </source>
</evidence>
<dbReference type="Gene3D" id="3.30.390.30">
    <property type="match status" value="1"/>
</dbReference>
<evidence type="ECO:0000313" key="9">
    <source>
        <dbReference type="EMBL" id="TDS86524.1"/>
    </source>
</evidence>
<evidence type="ECO:0000259" key="7">
    <source>
        <dbReference type="Pfam" id="PF02852"/>
    </source>
</evidence>
<gene>
    <name evidence="9" type="ORF">EV640_103215</name>
</gene>
<dbReference type="InterPro" id="IPR001100">
    <property type="entry name" value="Pyr_nuc-diS_OxRdtase"/>
</dbReference>
<dbReference type="GO" id="GO:0050660">
    <property type="term" value="F:flavin adenine dinucleotide binding"/>
    <property type="evidence" value="ECO:0007669"/>
    <property type="project" value="TreeGrafter"/>
</dbReference>
<dbReference type="InterPro" id="IPR036188">
    <property type="entry name" value="FAD/NAD-bd_sf"/>
</dbReference>
<comment type="cofactor">
    <cofactor evidence="5">
        <name>FAD</name>
        <dbReference type="ChEBI" id="CHEBI:57692"/>
    </cofactor>
    <text evidence="5">Binds 1 FAD per subunit.</text>
</comment>
<comment type="similarity">
    <text evidence="1">Belongs to the class-I pyridine nucleotide-disulfide oxidoreductase family.</text>
</comment>
<dbReference type="GO" id="GO:0004148">
    <property type="term" value="F:dihydrolipoyl dehydrogenase (NADH) activity"/>
    <property type="evidence" value="ECO:0007669"/>
    <property type="project" value="TreeGrafter"/>
</dbReference>
<keyword evidence="5" id="KW-0547">Nucleotide-binding</keyword>
<feature type="binding site" evidence="5">
    <location>
        <position position="280"/>
    </location>
    <ligand>
        <name>NAD(+)</name>
        <dbReference type="ChEBI" id="CHEBI:57540"/>
    </ligand>
</feature>
<reference evidence="9 10" key="1">
    <citation type="submission" date="2019-03" db="EMBL/GenBank/DDBJ databases">
        <title>Genomic Encyclopedia of Type Strains, Phase III (KMG-III): the genomes of soil and plant-associated and newly described type strains.</title>
        <authorList>
            <person name="Whitman W."/>
        </authorList>
    </citation>
    <scope>NUCLEOTIDE SEQUENCE [LARGE SCALE GENOMIC DNA]</scope>
    <source>
        <strain evidence="9 10">DSM 27373</strain>
    </source>
</reference>
<dbReference type="PRINTS" id="PR00368">
    <property type="entry name" value="FADPNR"/>
</dbReference>